<keyword evidence="1" id="KW-0812">Transmembrane</keyword>
<gene>
    <name evidence="2" type="ORF">J4Q44_G00347650</name>
</gene>
<keyword evidence="1" id="KW-1133">Transmembrane helix</keyword>
<organism evidence="2 3">
    <name type="scientific">Coregonus suidteri</name>
    <dbReference type="NCBI Taxonomy" id="861788"/>
    <lineage>
        <taxon>Eukaryota</taxon>
        <taxon>Metazoa</taxon>
        <taxon>Chordata</taxon>
        <taxon>Craniata</taxon>
        <taxon>Vertebrata</taxon>
        <taxon>Euteleostomi</taxon>
        <taxon>Actinopterygii</taxon>
        <taxon>Neopterygii</taxon>
        <taxon>Teleostei</taxon>
        <taxon>Protacanthopterygii</taxon>
        <taxon>Salmoniformes</taxon>
        <taxon>Salmonidae</taxon>
        <taxon>Coregoninae</taxon>
        <taxon>Coregonus</taxon>
    </lineage>
</organism>
<name>A0AAN8KIS4_9TELE</name>
<dbReference type="Proteomes" id="UP001356427">
    <property type="component" value="Unassembled WGS sequence"/>
</dbReference>
<sequence length="98" mass="10953">MSARHAEMRFATSGESTWCGDSFSPRHLNLSIVEPEYGGGGLKKQIQIAHLFGVLVVVALNIFKTPINKACGMWRSRTKWPFGPWPRAVSLLCHIEEV</sequence>
<proteinExistence type="predicted"/>
<keyword evidence="1" id="KW-0472">Membrane</keyword>
<keyword evidence="3" id="KW-1185">Reference proteome</keyword>
<feature type="transmembrane region" description="Helical" evidence="1">
    <location>
        <begin position="46"/>
        <end position="63"/>
    </location>
</feature>
<reference evidence="2 3" key="1">
    <citation type="submission" date="2021-04" db="EMBL/GenBank/DDBJ databases">
        <authorList>
            <person name="De Guttry C."/>
            <person name="Zahm M."/>
            <person name="Klopp C."/>
            <person name="Cabau C."/>
            <person name="Louis A."/>
            <person name="Berthelot C."/>
            <person name="Parey E."/>
            <person name="Roest Crollius H."/>
            <person name="Montfort J."/>
            <person name="Robinson-Rechavi M."/>
            <person name="Bucao C."/>
            <person name="Bouchez O."/>
            <person name="Gislard M."/>
            <person name="Lluch J."/>
            <person name="Milhes M."/>
            <person name="Lampietro C."/>
            <person name="Lopez Roques C."/>
            <person name="Donnadieu C."/>
            <person name="Braasch I."/>
            <person name="Desvignes T."/>
            <person name="Postlethwait J."/>
            <person name="Bobe J."/>
            <person name="Wedekind C."/>
            <person name="Guiguen Y."/>
        </authorList>
    </citation>
    <scope>NUCLEOTIDE SEQUENCE [LARGE SCALE GENOMIC DNA]</scope>
    <source>
        <strain evidence="2">Cs_M1</strain>
        <tissue evidence="2">Blood</tissue>
    </source>
</reference>
<comment type="caution">
    <text evidence="2">The sequence shown here is derived from an EMBL/GenBank/DDBJ whole genome shotgun (WGS) entry which is preliminary data.</text>
</comment>
<dbReference type="AlphaFoldDB" id="A0AAN8KIS4"/>
<protein>
    <submittedName>
        <fullName evidence="2">Uncharacterized protein</fullName>
    </submittedName>
</protein>
<dbReference type="EMBL" id="JAGTTL010000034">
    <property type="protein sequence ID" value="KAK6295539.1"/>
    <property type="molecule type" value="Genomic_DNA"/>
</dbReference>
<evidence type="ECO:0000256" key="1">
    <source>
        <dbReference type="SAM" id="Phobius"/>
    </source>
</evidence>
<evidence type="ECO:0000313" key="3">
    <source>
        <dbReference type="Proteomes" id="UP001356427"/>
    </source>
</evidence>
<accession>A0AAN8KIS4</accession>
<evidence type="ECO:0000313" key="2">
    <source>
        <dbReference type="EMBL" id="KAK6295539.1"/>
    </source>
</evidence>